<protein>
    <submittedName>
        <fullName evidence="2">Uncharacterized protein</fullName>
    </submittedName>
</protein>
<reference evidence="2" key="1">
    <citation type="submission" date="2023-01" db="EMBL/GenBank/DDBJ databases">
        <authorList>
            <person name="Piombo E."/>
        </authorList>
    </citation>
    <scope>NUCLEOTIDE SEQUENCE</scope>
</reference>
<dbReference type="AlphaFoldDB" id="A0AA35LQ32"/>
<gene>
    <name evidence="2" type="ORF">CCHLO57077_00013344</name>
</gene>
<evidence type="ECO:0000313" key="3">
    <source>
        <dbReference type="Proteomes" id="UP001160390"/>
    </source>
</evidence>
<evidence type="ECO:0000256" key="1">
    <source>
        <dbReference type="SAM" id="MobiDB-lite"/>
    </source>
</evidence>
<organism evidence="2 3">
    <name type="scientific">Clonostachys chloroleuca</name>
    <dbReference type="NCBI Taxonomy" id="1926264"/>
    <lineage>
        <taxon>Eukaryota</taxon>
        <taxon>Fungi</taxon>
        <taxon>Dikarya</taxon>
        <taxon>Ascomycota</taxon>
        <taxon>Pezizomycotina</taxon>
        <taxon>Sordariomycetes</taxon>
        <taxon>Hypocreomycetidae</taxon>
        <taxon>Hypocreales</taxon>
        <taxon>Bionectriaceae</taxon>
        <taxon>Clonostachys</taxon>
    </lineage>
</organism>
<evidence type="ECO:0000313" key="2">
    <source>
        <dbReference type="EMBL" id="CAI6020050.1"/>
    </source>
</evidence>
<dbReference type="EMBL" id="CABFNP030000459">
    <property type="protein sequence ID" value="CAI6020050.1"/>
    <property type="molecule type" value="Genomic_DNA"/>
</dbReference>
<name>A0AA35LQ32_9HYPO</name>
<dbReference type="Proteomes" id="UP001160390">
    <property type="component" value="Unassembled WGS sequence"/>
</dbReference>
<feature type="region of interest" description="Disordered" evidence="1">
    <location>
        <begin position="28"/>
        <end position="62"/>
    </location>
</feature>
<keyword evidence="3" id="KW-1185">Reference proteome</keyword>
<comment type="caution">
    <text evidence="2">The sequence shown here is derived from an EMBL/GenBank/DDBJ whole genome shotgun (WGS) entry which is preliminary data.</text>
</comment>
<sequence>MDAKPSEMLVFDEDGDTLIILPYISSTTEAADGQESDSRVDENEKKQPAGDTLETETEPRGTDGLRHWLFEPFFTPEAFEIVLNIIHGHTKKVPTEIGLATLADIAALVDDLKCEDAVWFIVKSWIRLLDKQLPNGICEDLVKWILISSVFDEPSIFTDCTYVAIRHTCQRLDTIGHPIRPSVIDGIEVERIKHLDALVAHLKEQRDELSRGGLGCYFECRSSHLGALIQGMHATGILPILDVDSPKVDPSEAPHRGLSLSSAIDGICGIPFPDVYIKRSDVRRPSLHKCGLESSLKNHANGLDIGIGGLNLHYFVR</sequence>
<proteinExistence type="predicted"/>
<feature type="compositionally biased region" description="Basic and acidic residues" evidence="1">
    <location>
        <begin position="36"/>
        <end position="48"/>
    </location>
</feature>
<accession>A0AA35LQ32</accession>